<feature type="transmembrane region" description="Helical" evidence="6">
    <location>
        <begin position="273"/>
        <end position="300"/>
    </location>
</feature>
<evidence type="ECO:0000256" key="1">
    <source>
        <dbReference type="ARBA" id="ARBA00004141"/>
    </source>
</evidence>
<feature type="transmembrane region" description="Helical" evidence="6">
    <location>
        <begin position="44"/>
        <end position="66"/>
    </location>
</feature>
<evidence type="ECO:0008006" key="9">
    <source>
        <dbReference type="Google" id="ProtNLM"/>
    </source>
</evidence>
<evidence type="ECO:0000256" key="2">
    <source>
        <dbReference type="ARBA" id="ARBA00022448"/>
    </source>
</evidence>
<evidence type="ECO:0000313" key="7">
    <source>
        <dbReference type="EMBL" id="OKL62013.1"/>
    </source>
</evidence>
<comment type="caution">
    <text evidence="7">The sequence shown here is derived from an EMBL/GenBank/DDBJ whole genome shotgun (WGS) entry which is preliminary data.</text>
</comment>
<gene>
    <name evidence="7" type="ORF">UA08_02705</name>
</gene>
<dbReference type="InterPro" id="IPR002293">
    <property type="entry name" value="AA/rel_permease1"/>
</dbReference>
<feature type="transmembrane region" description="Helical" evidence="6">
    <location>
        <begin position="374"/>
        <end position="394"/>
    </location>
</feature>
<dbReference type="AlphaFoldDB" id="A0A225AR85"/>
<evidence type="ECO:0000313" key="8">
    <source>
        <dbReference type="Proteomes" id="UP000214365"/>
    </source>
</evidence>
<dbReference type="RefSeq" id="XP_020122134.1">
    <property type="nucleotide sequence ID" value="XM_020264776.1"/>
</dbReference>
<feature type="transmembrane region" description="Helical" evidence="6">
    <location>
        <begin position="232"/>
        <end position="252"/>
    </location>
</feature>
<dbReference type="Gene3D" id="1.20.1740.10">
    <property type="entry name" value="Amino acid/polyamine transporter I"/>
    <property type="match status" value="1"/>
</dbReference>
<protein>
    <recommendedName>
        <fullName evidence="9">GABA permease</fullName>
    </recommendedName>
</protein>
<evidence type="ECO:0000256" key="5">
    <source>
        <dbReference type="ARBA" id="ARBA00023136"/>
    </source>
</evidence>
<feature type="transmembrane region" description="Helical" evidence="6">
    <location>
        <begin position="72"/>
        <end position="92"/>
    </location>
</feature>
<organism evidence="7 8">
    <name type="scientific">Talaromyces atroroseus</name>
    <dbReference type="NCBI Taxonomy" id="1441469"/>
    <lineage>
        <taxon>Eukaryota</taxon>
        <taxon>Fungi</taxon>
        <taxon>Dikarya</taxon>
        <taxon>Ascomycota</taxon>
        <taxon>Pezizomycotina</taxon>
        <taxon>Eurotiomycetes</taxon>
        <taxon>Eurotiomycetidae</taxon>
        <taxon>Eurotiales</taxon>
        <taxon>Trichocomaceae</taxon>
        <taxon>Talaromyces</taxon>
        <taxon>Talaromyces sect. Trachyspermi</taxon>
    </lineage>
</organism>
<dbReference type="PIRSF" id="PIRSF006060">
    <property type="entry name" value="AA_transporter"/>
    <property type="match status" value="1"/>
</dbReference>
<dbReference type="GeneID" id="31002460"/>
<keyword evidence="3 6" id="KW-0812">Transmembrane</keyword>
<evidence type="ECO:0000256" key="6">
    <source>
        <dbReference type="SAM" id="Phobius"/>
    </source>
</evidence>
<dbReference type="OrthoDB" id="3257095at2759"/>
<keyword evidence="5 6" id="KW-0472">Membrane</keyword>
<dbReference type="Proteomes" id="UP000214365">
    <property type="component" value="Unassembled WGS sequence"/>
</dbReference>
<dbReference type="Pfam" id="PF13520">
    <property type="entry name" value="AA_permease_2"/>
    <property type="match status" value="1"/>
</dbReference>
<evidence type="ECO:0000256" key="4">
    <source>
        <dbReference type="ARBA" id="ARBA00022989"/>
    </source>
</evidence>
<feature type="transmembrane region" description="Helical" evidence="6">
    <location>
        <begin position="400"/>
        <end position="424"/>
    </location>
</feature>
<accession>A0A225AR85</accession>
<name>A0A225AR85_TALAT</name>
<feature type="transmembrane region" description="Helical" evidence="6">
    <location>
        <begin position="444"/>
        <end position="470"/>
    </location>
</feature>
<dbReference type="GO" id="GO:0022857">
    <property type="term" value="F:transmembrane transporter activity"/>
    <property type="evidence" value="ECO:0007669"/>
    <property type="project" value="InterPro"/>
</dbReference>
<keyword evidence="8" id="KW-1185">Reference proteome</keyword>
<feature type="transmembrane region" description="Helical" evidence="6">
    <location>
        <begin position="320"/>
        <end position="343"/>
    </location>
</feature>
<reference evidence="7 8" key="1">
    <citation type="submission" date="2015-06" db="EMBL/GenBank/DDBJ databases">
        <title>Talaromyces atroroseus IBT 11181 draft genome.</title>
        <authorList>
            <person name="Rasmussen K.B."/>
            <person name="Rasmussen S."/>
            <person name="Petersen B."/>
            <person name="Sicheritz-Ponten T."/>
            <person name="Mortensen U.H."/>
            <person name="Thrane U."/>
        </authorList>
    </citation>
    <scope>NUCLEOTIDE SEQUENCE [LARGE SCALE GENOMIC DNA]</scope>
    <source>
        <strain evidence="7 8">IBT 11181</strain>
    </source>
</reference>
<feature type="transmembrane region" description="Helical" evidence="6">
    <location>
        <begin position="163"/>
        <end position="183"/>
    </location>
</feature>
<dbReference type="EMBL" id="LFMY01000003">
    <property type="protein sequence ID" value="OKL62013.1"/>
    <property type="molecule type" value="Genomic_DNA"/>
</dbReference>
<feature type="transmembrane region" description="Helical" evidence="6">
    <location>
        <begin position="482"/>
        <end position="502"/>
    </location>
</feature>
<dbReference type="STRING" id="1441469.A0A225AR85"/>
<dbReference type="GO" id="GO:0016020">
    <property type="term" value="C:membrane"/>
    <property type="evidence" value="ECO:0007669"/>
    <property type="project" value="UniProtKB-SubCell"/>
</dbReference>
<keyword evidence="2" id="KW-0813">Transport</keyword>
<keyword evidence="4 6" id="KW-1133">Transmembrane helix</keyword>
<proteinExistence type="predicted"/>
<feature type="transmembrane region" description="Helical" evidence="6">
    <location>
        <begin position="120"/>
        <end position="143"/>
    </location>
</feature>
<comment type="subcellular location">
    <subcellularLocation>
        <location evidence="1">Membrane</location>
        <topology evidence="1">Multi-pass membrane protein</topology>
    </subcellularLocation>
</comment>
<dbReference type="PANTHER" id="PTHR45649">
    <property type="entry name" value="AMINO-ACID PERMEASE BAT1"/>
    <property type="match status" value="1"/>
</dbReference>
<sequence>MESDISAKENGKGSLGTSAKENLTLENLGYQQELKRSYTFLDMLGFSFSIVTCWTALSGSLIIGVSSGGPPVILYGWIGTCVFTLAVACAFAEMCSRWPVAGGQYSWVALMAPKKISREMSYVTGWFMLMGIIAMGAVNNSFVSNFILGQANLVFPQYTIERWQSVLVAYAAALIGGAVNIWAPQIMHRMARAVFLWNICSFIIITVVLLATNDHKQSAQFVFQDFQNETGFGTAMATVLGILQSFFGMCCYDTPVHMTEEMTHASRDAPRAIVLSVAVGAVTGFVFLVTLCFCIGDISSTADTSTGVPVIQIFYDSTNSKVGTCFMASMITVIMIVSTNSLVADGSRSLFAFARDHGLPFSSVLSRVDRKNHVPVYAILVTVVIQMAFNSIYFGTVTGFNTIVSIATTGFYASYALALLARLLGYLFRDRSSTNSKLVFTGSLWSLSLPVSLSMNALGFAFLLFAFITFNFPSEAPVTEESMNYTSAAIGVIALLSLITWFTTGHRHFHGPAEVREYGHEQQENEAVEVEQTKS</sequence>
<feature type="transmembrane region" description="Helical" evidence="6">
    <location>
        <begin position="195"/>
        <end position="212"/>
    </location>
</feature>
<dbReference type="PANTHER" id="PTHR45649:SF8">
    <property type="entry name" value="PERMEASE, PUTATIVE-RELATED"/>
    <property type="match status" value="1"/>
</dbReference>
<evidence type="ECO:0000256" key="3">
    <source>
        <dbReference type="ARBA" id="ARBA00022692"/>
    </source>
</evidence>